<evidence type="ECO:0000313" key="4">
    <source>
        <dbReference type="Proteomes" id="UP001139559"/>
    </source>
</evidence>
<evidence type="ECO:0000313" key="3">
    <source>
        <dbReference type="EMBL" id="MCK6261676.1"/>
    </source>
</evidence>
<sequence>MKKTIIALPTTVATLLSFGVMAHGNVDVSKGSQIEVFTAFEDEANHGKTKTEQSYGFEAIYMNAHGTFVYAEAEAGDHEFYQVGVGHYMNVTDDVGLFVYGSYADGGVGDQEVRARVGTDYQVIGDLTLSARVGYDHGTSSMDKSSYQTGHSHGHAHNTYKSQVGRVDLGFSYELMHMAELSFNYVNQKQFEDGLNNDRDVNRHYEARVSYVETAIQPYVEFRNTTASFIADHYEEQAFQFGVSYAF</sequence>
<organism evidence="3 4">
    <name type="scientific">Vibrio amylolyticus</name>
    <dbReference type="NCBI Taxonomy" id="2847292"/>
    <lineage>
        <taxon>Bacteria</taxon>
        <taxon>Pseudomonadati</taxon>
        <taxon>Pseudomonadota</taxon>
        <taxon>Gammaproteobacteria</taxon>
        <taxon>Vibrionales</taxon>
        <taxon>Vibrionaceae</taxon>
        <taxon>Vibrio</taxon>
    </lineage>
</organism>
<dbReference type="Gene3D" id="2.40.160.40">
    <property type="entry name" value="monomeric porin ompg"/>
    <property type="match status" value="1"/>
</dbReference>
<protein>
    <recommendedName>
        <fullName evidence="5">Porin</fullName>
    </recommendedName>
</protein>
<feature type="signal peptide" evidence="2">
    <location>
        <begin position="1"/>
        <end position="22"/>
    </location>
</feature>
<accession>A0A9X1XF95</accession>
<evidence type="ECO:0000256" key="1">
    <source>
        <dbReference type="ARBA" id="ARBA00022729"/>
    </source>
</evidence>
<comment type="caution">
    <text evidence="3">The sequence shown here is derived from an EMBL/GenBank/DDBJ whole genome shotgun (WGS) entry which is preliminary data.</text>
</comment>
<keyword evidence="1 2" id="KW-0732">Signal</keyword>
<dbReference type="InterPro" id="IPR053713">
    <property type="entry name" value="Bact_OM_Channel_sf"/>
</dbReference>
<reference evidence="3" key="1">
    <citation type="submission" date="2021-11" db="EMBL/GenBank/DDBJ databases">
        <title>Vibrio ZSDE26 sp. nov. and Vibrio ZSDZ34 sp. nov., isolated from coastal seawater in Qingdao.</title>
        <authorList>
            <person name="Zhang P."/>
        </authorList>
    </citation>
    <scope>NUCLEOTIDE SEQUENCE</scope>
    <source>
        <strain evidence="3">ZSDE26</strain>
    </source>
</reference>
<evidence type="ECO:0000256" key="2">
    <source>
        <dbReference type="SAM" id="SignalP"/>
    </source>
</evidence>
<dbReference type="Proteomes" id="UP001139559">
    <property type="component" value="Unassembled WGS sequence"/>
</dbReference>
<gene>
    <name evidence="3" type="ORF">KP803_00145</name>
</gene>
<feature type="chain" id="PRO_5040747355" description="Porin" evidence="2">
    <location>
        <begin position="23"/>
        <end position="247"/>
    </location>
</feature>
<dbReference type="EMBL" id="JAJHVV010000001">
    <property type="protein sequence ID" value="MCK6261676.1"/>
    <property type="molecule type" value="Genomic_DNA"/>
</dbReference>
<dbReference type="AlphaFoldDB" id="A0A9X1XF95"/>
<dbReference type="RefSeq" id="WP_248006806.1">
    <property type="nucleotide sequence ID" value="NZ_JAJHVV010000001.1"/>
</dbReference>
<name>A0A9X1XF95_9VIBR</name>
<evidence type="ECO:0008006" key="5">
    <source>
        <dbReference type="Google" id="ProtNLM"/>
    </source>
</evidence>
<proteinExistence type="predicted"/>
<keyword evidence="4" id="KW-1185">Reference proteome</keyword>